<dbReference type="Proteomes" id="UP000824469">
    <property type="component" value="Unassembled WGS sequence"/>
</dbReference>
<dbReference type="AlphaFoldDB" id="A0AA38L758"/>
<evidence type="ECO:0000256" key="2">
    <source>
        <dbReference type="SAM" id="MobiDB-lite"/>
    </source>
</evidence>
<keyword evidence="1" id="KW-0175">Coiled coil</keyword>
<feature type="region of interest" description="Disordered" evidence="2">
    <location>
        <begin position="136"/>
        <end position="158"/>
    </location>
</feature>
<reference evidence="3 4" key="1">
    <citation type="journal article" date="2021" name="Nat. Plants">
        <title>The Taxus genome provides insights into paclitaxel biosynthesis.</title>
        <authorList>
            <person name="Xiong X."/>
            <person name="Gou J."/>
            <person name="Liao Q."/>
            <person name="Li Y."/>
            <person name="Zhou Q."/>
            <person name="Bi G."/>
            <person name="Li C."/>
            <person name="Du R."/>
            <person name="Wang X."/>
            <person name="Sun T."/>
            <person name="Guo L."/>
            <person name="Liang H."/>
            <person name="Lu P."/>
            <person name="Wu Y."/>
            <person name="Zhang Z."/>
            <person name="Ro D.K."/>
            <person name="Shang Y."/>
            <person name="Huang S."/>
            <person name="Yan J."/>
        </authorList>
    </citation>
    <scope>NUCLEOTIDE SEQUENCE [LARGE SCALE GENOMIC DNA]</scope>
    <source>
        <strain evidence="3">Ta-2019</strain>
    </source>
</reference>
<sequence length="248" mass="26751">TVPATYMPYRRDSRETDLPILIPADPLREAPPSTDRDDDAGVEEGYAAWYDTELPRHLPPSIDADEEDMAATLDRLEGEHATLIQTHQVALEEIRALTEERDSLIVERDTARQERDTTIQQRDRYLRHREALRAKYGETGATSESGTQGTALGGAPPAAPAAPAIPLRAPGMVSLSTYQSLLVEVRYYEDALAQHAPDVPRYGARRRAGTATASGASGRGSTGRDRGGPRPPAAGASSSVGGGQERQP</sequence>
<dbReference type="EMBL" id="JAHRHJ020000005">
    <property type="protein sequence ID" value="KAH9313896.1"/>
    <property type="molecule type" value="Genomic_DNA"/>
</dbReference>
<proteinExistence type="predicted"/>
<evidence type="ECO:0000313" key="3">
    <source>
        <dbReference type="EMBL" id="KAH9313896.1"/>
    </source>
</evidence>
<name>A0AA38L758_TAXCH</name>
<evidence type="ECO:0000313" key="4">
    <source>
        <dbReference type="Proteomes" id="UP000824469"/>
    </source>
</evidence>
<comment type="caution">
    <text evidence="3">The sequence shown here is derived from an EMBL/GenBank/DDBJ whole genome shotgun (WGS) entry which is preliminary data.</text>
</comment>
<feature type="region of interest" description="Disordered" evidence="2">
    <location>
        <begin position="202"/>
        <end position="248"/>
    </location>
</feature>
<evidence type="ECO:0000256" key="1">
    <source>
        <dbReference type="SAM" id="Coils"/>
    </source>
</evidence>
<keyword evidence="4" id="KW-1185">Reference proteome</keyword>
<protein>
    <submittedName>
        <fullName evidence="3">Uncharacterized protein</fullName>
    </submittedName>
</protein>
<feature type="non-terminal residue" evidence="3">
    <location>
        <position position="248"/>
    </location>
</feature>
<gene>
    <name evidence="3" type="ORF">KI387_022523</name>
</gene>
<feature type="non-terminal residue" evidence="3">
    <location>
        <position position="1"/>
    </location>
</feature>
<organism evidence="3 4">
    <name type="scientific">Taxus chinensis</name>
    <name type="common">Chinese yew</name>
    <name type="synonym">Taxus wallichiana var. chinensis</name>
    <dbReference type="NCBI Taxonomy" id="29808"/>
    <lineage>
        <taxon>Eukaryota</taxon>
        <taxon>Viridiplantae</taxon>
        <taxon>Streptophyta</taxon>
        <taxon>Embryophyta</taxon>
        <taxon>Tracheophyta</taxon>
        <taxon>Spermatophyta</taxon>
        <taxon>Pinopsida</taxon>
        <taxon>Pinidae</taxon>
        <taxon>Conifers II</taxon>
        <taxon>Cupressales</taxon>
        <taxon>Taxaceae</taxon>
        <taxon>Taxus</taxon>
    </lineage>
</organism>
<feature type="region of interest" description="Disordered" evidence="2">
    <location>
        <begin position="1"/>
        <end position="40"/>
    </location>
</feature>
<feature type="compositionally biased region" description="Polar residues" evidence="2">
    <location>
        <begin position="140"/>
        <end position="150"/>
    </location>
</feature>
<feature type="coiled-coil region" evidence="1">
    <location>
        <begin position="87"/>
        <end position="114"/>
    </location>
</feature>
<accession>A0AA38L758</accession>